<accession>A0A8D9CAX8</accession>
<evidence type="ECO:0000313" key="1">
    <source>
        <dbReference type="EMBL" id="CAG7581653.1"/>
    </source>
</evidence>
<name>A0A8D9CAX8_9VIRU</name>
<proteinExistence type="predicted"/>
<gene>
    <name evidence="1" type="ORF">SLAVMIC_00949</name>
</gene>
<protein>
    <submittedName>
        <fullName evidence="1">Uncharacterized protein</fullName>
    </submittedName>
</protein>
<sequence>MSRKKINIYKSSKDDLYLIGSLGPSKEFIHGFLLNGKNQFQFLDAPIKKWKLLREEVKFNFKSTEITEKKEFIGSIPELKLLYLKPKNKGLGFKIDLIKGSTSLITVQQIKDLNNKTHINWEVTLSSEKRSKKLLKKKDKKLFNPSSEMTWIPLA</sequence>
<dbReference type="EMBL" id="OU342829">
    <property type="protein sequence ID" value="CAG7581653.1"/>
    <property type="molecule type" value="Genomic_DNA"/>
</dbReference>
<reference evidence="1" key="1">
    <citation type="submission" date="2021-06" db="EMBL/GenBank/DDBJ databases">
        <authorList>
            <person name="Gannon L."/>
            <person name="Redgwell R T."/>
            <person name="Michniewski S."/>
            <person name="Harrison D C."/>
            <person name="Millard A."/>
        </authorList>
    </citation>
    <scope>NUCLEOTIDE SEQUENCE</scope>
</reference>
<organism evidence="1">
    <name type="scientific">uncultured marine phage</name>
    <dbReference type="NCBI Taxonomy" id="707152"/>
    <lineage>
        <taxon>Viruses</taxon>
        <taxon>environmental samples</taxon>
    </lineage>
</organism>